<evidence type="ECO:0000256" key="14">
    <source>
        <dbReference type="PROSITE-ProRule" id="PRU10141"/>
    </source>
</evidence>
<evidence type="ECO:0000256" key="5">
    <source>
        <dbReference type="ARBA" id="ARBA00022679"/>
    </source>
</evidence>
<dbReference type="PANTHER" id="PTHR43289">
    <property type="entry name" value="MITOGEN-ACTIVATED PROTEIN KINASE KINASE KINASE 20-RELATED"/>
    <property type="match status" value="1"/>
</dbReference>
<reference evidence="18 19" key="2">
    <citation type="submission" date="2020-07" db="EMBL/GenBank/DDBJ databases">
        <authorList>
            <person name="Yu X."/>
        </authorList>
    </citation>
    <scope>NUCLEOTIDE SEQUENCE [LARGE SCALE GENOMIC DNA]</scope>
    <source>
        <strain evidence="19">24</strain>
    </source>
</reference>
<evidence type="ECO:0000256" key="11">
    <source>
        <dbReference type="ARBA" id="ARBA00023136"/>
    </source>
</evidence>
<dbReference type="AlphaFoldDB" id="A0A7D6E688"/>
<dbReference type="GO" id="GO:0004674">
    <property type="term" value="F:protein serine/threonine kinase activity"/>
    <property type="evidence" value="ECO:0007669"/>
    <property type="project" value="UniProtKB-KW"/>
</dbReference>
<dbReference type="Proteomes" id="UP000510682">
    <property type="component" value="Chromosome"/>
</dbReference>
<dbReference type="PROSITE" id="PS50011">
    <property type="entry name" value="PROTEIN_KINASE_DOM"/>
    <property type="match status" value="1"/>
</dbReference>
<keyword evidence="5" id="KW-0808">Transferase</keyword>
<feature type="transmembrane region" description="Helical" evidence="16">
    <location>
        <begin position="305"/>
        <end position="328"/>
    </location>
</feature>
<dbReference type="Pfam" id="PF00069">
    <property type="entry name" value="Pkinase"/>
    <property type="match status" value="1"/>
</dbReference>
<keyword evidence="19" id="KW-1185">Reference proteome</keyword>
<keyword evidence="11 16" id="KW-0472">Membrane</keyword>
<evidence type="ECO:0000256" key="10">
    <source>
        <dbReference type="ARBA" id="ARBA00022989"/>
    </source>
</evidence>
<sequence length="549" mass="56335">MLNPGSIVAGYRVERVLGAGGMGEVYQVADPNLPRYAALKVLPVALSDNSEFRARFLREADIAARLDHPNIVSIYDRGQTEQGQLWIAMQFVDGTDAANAVRAGAMTPARAVYIVGEVAKALDYAHHRGVLHRDVKPANFLLSGPAGGDERVLLADFGIARALGETGLTGTGAGMVTLSYAAPEVIAGGHVDARADLYSLGCSLFQLLCGTAPFARDGGVAAVVAAHLHAPPPRVSERVPGLPSGMDAVIATALAKDPAHRYTSARQLAAAAAAALHPVLPAVHPGPAVAYPVPAAPRDPGRRNLILAAVVGLSVMAAAVALAVTMIVRSPAPRSAAPPSSATPRTSTSTTPATPAAAPPAAVSALPGLLLPPDQIASLLGVRTMTVSDSSSHGFTDDTPYISDKECTGPYAPADQGAFGRSGSVGAQLQLLSNPDGPNAVEQAVIAFPSAAAAQQVLAEQQRQWSACSGRTFTVTTPNETPTPWTFGPLTTPGGTLVMSFTSQVRSSVSCQRAMAARNNVIVDVAANGFDVGNHGVDVLNAIVAKVPS</sequence>
<evidence type="ECO:0000256" key="7">
    <source>
        <dbReference type="ARBA" id="ARBA00022741"/>
    </source>
</evidence>
<evidence type="ECO:0000256" key="3">
    <source>
        <dbReference type="ARBA" id="ARBA00022475"/>
    </source>
</evidence>
<evidence type="ECO:0000256" key="16">
    <source>
        <dbReference type="SAM" id="Phobius"/>
    </source>
</evidence>
<dbReference type="SUPFAM" id="SSF56112">
    <property type="entry name" value="Protein kinase-like (PK-like)"/>
    <property type="match status" value="1"/>
</dbReference>
<dbReference type="InterPro" id="IPR000719">
    <property type="entry name" value="Prot_kinase_dom"/>
</dbReference>
<organism evidence="18 19">
    <name type="scientific">Mycobacterium vicinigordonae</name>
    <dbReference type="NCBI Taxonomy" id="1719132"/>
    <lineage>
        <taxon>Bacteria</taxon>
        <taxon>Bacillati</taxon>
        <taxon>Actinomycetota</taxon>
        <taxon>Actinomycetes</taxon>
        <taxon>Mycobacteriales</taxon>
        <taxon>Mycobacteriaceae</taxon>
        <taxon>Mycobacterium</taxon>
    </lineage>
</organism>
<name>A0A7D6E688_9MYCO</name>
<evidence type="ECO:0000256" key="15">
    <source>
        <dbReference type="SAM" id="MobiDB-lite"/>
    </source>
</evidence>
<comment type="catalytic activity">
    <reaction evidence="13">
        <text>L-seryl-[protein] + ATP = O-phospho-L-seryl-[protein] + ADP + H(+)</text>
        <dbReference type="Rhea" id="RHEA:17989"/>
        <dbReference type="Rhea" id="RHEA-COMP:9863"/>
        <dbReference type="Rhea" id="RHEA-COMP:11604"/>
        <dbReference type="ChEBI" id="CHEBI:15378"/>
        <dbReference type="ChEBI" id="CHEBI:29999"/>
        <dbReference type="ChEBI" id="CHEBI:30616"/>
        <dbReference type="ChEBI" id="CHEBI:83421"/>
        <dbReference type="ChEBI" id="CHEBI:456216"/>
        <dbReference type="EC" id="2.7.11.1"/>
    </reaction>
</comment>
<dbReference type="FunFam" id="1.10.510.10:FF:000021">
    <property type="entry name" value="Serine/threonine protein kinase"/>
    <property type="match status" value="1"/>
</dbReference>
<evidence type="ECO:0000256" key="6">
    <source>
        <dbReference type="ARBA" id="ARBA00022692"/>
    </source>
</evidence>
<keyword evidence="7 14" id="KW-0547">Nucleotide-binding</keyword>
<comment type="subcellular location">
    <subcellularLocation>
        <location evidence="1">Cell membrane</location>
        <topology evidence="1">Single-pass membrane protein</topology>
    </subcellularLocation>
</comment>
<dbReference type="GO" id="GO:0005524">
    <property type="term" value="F:ATP binding"/>
    <property type="evidence" value="ECO:0007669"/>
    <property type="project" value="UniProtKB-UniRule"/>
</dbReference>
<dbReference type="GO" id="GO:0005886">
    <property type="term" value="C:plasma membrane"/>
    <property type="evidence" value="ECO:0007669"/>
    <property type="project" value="UniProtKB-SubCell"/>
</dbReference>
<evidence type="ECO:0000256" key="4">
    <source>
        <dbReference type="ARBA" id="ARBA00022527"/>
    </source>
</evidence>
<dbReference type="EMBL" id="CP059165">
    <property type="protein sequence ID" value="QLL10541.1"/>
    <property type="molecule type" value="Genomic_DNA"/>
</dbReference>
<proteinExistence type="predicted"/>
<evidence type="ECO:0000259" key="17">
    <source>
        <dbReference type="PROSITE" id="PS50011"/>
    </source>
</evidence>
<evidence type="ECO:0000256" key="1">
    <source>
        <dbReference type="ARBA" id="ARBA00004162"/>
    </source>
</evidence>
<dbReference type="InterPro" id="IPR008271">
    <property type="entry name" value="Ser/Thr_kinase_AS"/>
</dbReference>
<evidence type="ECO:0000256" key="9">
    <source>
        <dbReference type="ARBA" id="ARBA00022840"/>
    </source>
</evidence>
<comment type="catalytic activity">
    <reaction evidence="12">
        <text>L-threonyl-[protein] + ATP = O-phospho-L-threonyl-[protein] + ADP + H(+)</text>
        <dbReference type="Rhea" id="RHEA:46608"/>
        <dbReference type="Rhea" id="RHEA-COMP:11060"/>
        <dbReference type="Rhea" id="RHEA-COMP:11605"/>
        <dbReference type="ChEBI" id="CHEBI:15378"/>
        <dbReference type="ChEBI" id="CHEBI:30013"/>
        <dbReference type="ChEBI" id="CHEBI:30616"/>
        <dbReference type="ChEBI" id="CHEBI:61977"/>
        <dbReference type="ChEBI" id="CHEBI:456216"/>
        <dbReference type="EC" id="2.7.11.1"/>
    </reaction>
</comment>
<evidence type="ECO:0000256" key="13">
    <source>
        <dbReference type="ARBA" id="ARBA00048679"/>
    </source>
</evidence>
<evidence type="ECO:0000256" key="8">
    <source>
        <dbReference type="ARBA" id="ARBA00022777"/>
    </source>
</evidence>
<dbReference type="InterPro" id="IPR038232">
    <property type="entry name" value="PknH-like_Extracell_sf"/>
</dbReference>
<dbReference type="KEGG" id="mgor:H0P51_28055"/>
<dbReference type="Pfam" id="PF14032">
    <property type="entry name" value="PknH_C"/>
    <property type="match status" value="1"/>
</dbReference>
<protein>
    <recommendedName>
        <fullName evidence="2">non-specific serine/threonine protein kinase</fullName>
        <ecNumber evidence="2">2.7.11.1</ecNumber>
    </recommendedName>
</protein>
<evidence type="ECO:0000313" key="18">
    <source>
        <dbReference type="EMBL" id="QLL10541.1"/>
    </source>
</evidence>
<reference evidence="19" key="3">
    <citation type="submission" date="2023-07" db="EMBL/GenBank/DDBJ databases">
        <title>Description of Mycobacterium gordonae subsp. intergordonae subsp.nov. and Mycobacterium gordonae subsp. gordonae subsp. nov.</title>
        <authorList>
            <person name="Huang H."/>
        </authorList>
    </citation>
    <scope>NUCLEOTIDE SEQUENCE [LARGE SCALE GENOMIC DNA]</scope>
    <source>
        <strain evidence="19">24</strain>
    </source>
</reference>
<dbReference type="EC" id="2.7.11.1" evidence="2"/>
<accession>A0A7D6E688</accession>
<dbReference type="Gene3D" id="3.30.200.20">
    <property type="entry name" value="Phosphorylase Kinase, domain 1"/>
    <property type="match status" value="1"/>
</dbReference>
<keyword evidence="8" id="KW-0418">Kinase</keyword>
<keyword evidence="3" id="KW-1003">Cell membrane</keyword>
<reference evidence="19" key="1">
    <citation type="submission" date="2020-07" db="EMBL/GenBank/DDBJ databases">
        <title>Description of Mycobacterium gordonae subsp. intergordonae subsp.nov. and Mycobacterium gordonae subsp. gordonae subsp. nov.</title>
        <authorList>
            <person name="Yu X."/>
        </authorList>
    </citation>
    <scope>NUCLEOTIDE SEQUENCE [LARGE SCALE GENOMIC DNA]</scope>
    <source>
        <strain evidence="19">24</strain>
    </source>
</reference>
<dbReference type="InterPro" id="IPR017441">
    <property type="entry name" value="Protein_kinase_ATP_BS"/>
</dbReference>
<keyword evidence="6 16" id="KW-0812">Transmembrane</keyword>
<feature type="region of interest" description="Disordered" evidence="15">
    <location>
        <begin position="332"/>
        <end position="360"/>
    </location>
</feature>
<evidence type="ECO:0000256" key="12">
    <source>
        <dbReference type="ARBA" id="ARBA00047899"/>
    </source>
</evidence>
<keyword evidence="4" id="KW-0723">Serine/threonine-protein kinase</keyword>
<keyword evidence="10 16" id="KW-1133">Transmembrane helix</keyword>
<feature type="binding site" evidence="14">
    <location>
        <position position="40"/>
    </location>
    <ligand>
        <name>ATP</name>
        <dbReference type="ChEBI" id="CHEBI:30616"/>
    </ligand>
</feature>
<evidence type="ECO:0000256" key="2">
    <source>
        <dbReference type="ARBA" id="ARBA00012513"/>
    </source>
</evidence>
<dbReference type="InterPro" id="IPR011009">
    <property type="entry name" value="Kinase-like_dom_sf"/>
</dbReference>
<dbReference type="CDD" id="cd14014">
    <property type="entry name" value="STKc_PknB_like"/>
    <property type="match status" value="1"/>
</dbReference>
<dbReference type="PANTHER" id="PTHR43289:SF6">
    <property type="entry name" value="SERINE_THREONINE-PROTEIN KINASE NEKL-3"/>
    <property type="match status" value="1"/>
</dbReference>
<dbReference type="InterPro" id="IPR026954">
    <property type="entry name" value="PknH-like_Extracell"/>
</dbReference>
<dbReference type="Gene3D" id="1.10.510.10">
    <property type="entry name" value="Transferase(Phosphotransferase) domain 1"/>
    <property type="match status" value="1"/>
</dbReference>
<dbReference type="PROSITE" id="PS00107">
    <property type="entry name" value="PROTEIN_KINASE_ATP"/>
    <property type="match status" value="1"/>
</dbReference>
<keyword evidence="9 14" id="KW-0067">ATP-binding</keyword>
<dbReference type="GO" id="GO:0080090">
    <property type="term" value="P:regulation of primary metabolic process"/>
    <property type="evidence" value="ECO:0007669"/>
    <property type="project" value="UniProtKB-ARBA"/>
</dbReference>
<gene>
    <name evidence="18" type="ORF">H0P51_28055</name>
</gene>
<feature type="domain" description="Protein kinase" evidence="17">
    <location>
        <begin position="11"/>
        <end position="280"/>
    </location>
</feature>
<dbReference type="PROSITE" id="PS00108">
    <property type="entry name" value="PROTEIN_KINASE_ST"/>
    <property type="match status" value="1"/>
</dbReference>
<dbReference type="SMART" id="SM00220">
    <property type="entry name" value="S_TKc"/>
    <property type="match status" value="1"/>
</dbReference>
<dbReference type="Gene3D" id="3.40.1000.70">
    <property type="entry name" value="PknH-like extracellular domain"/>
    <property type="match status" value="1"/>
</dbReference>
<evidence type="ECO:0000313" key="19">
    <source>
        <dbReference type="Proteomes" id="UP000510682"/>
    </source>
</evidence>